<protein>
    <submittedName>
        <fullName evidence="10">MMPL family transporter</fullName>
    </submittedName>
</protein>
<dbReference type="AlphaFoldDB" id="A0A420F6S1"/>
<feature type="region of interest" description="Disordered" evidence="7">
    <location>
        <begin position="687"/>
        <end position="729"/>
    </location>
</feature>
<feature type="domain" description="SSD" evidence="9">
    <location>
        <begin position="543"/>
        <end position="671"/>
    </location>
</feature>
<comment type="caution">
    <text evidence="10">The sequence shown here is derived from an EMBL/GenBank/DDBJ whole genome shotgun (WGS) entry which is preliminary data.</text>
</comment>
<evidence type="ECO:0000256" key="2">
    <source>
        <dbReference type="ARBA" id="ARBA00010157"/>
    </source>
</evidence>
<dbReference type="Proteomes" id="UP000285744">
    <property type="component" value="Unassembled WGS sequence"/>
</dbReference>
<keyword evidence="4 8" id="KW-0812">Transmembrane</keyword>
<feature type="domain" description="SSD" evidence="9">
    <location>
        <begin position="201"/>
        <end position="334"/>
    </location>
</feature>
<feature type="transmembrane region" description="Helical" evidence="8">
    <location>
        <begin position="236"/>
        <end position="256"/>
    </location>
</feature>
<dbReference type="InterPro" id="IPR004869">
    <property type="entry name" value="MMPL_dom"/>
</dbReference>
<dbReference type="EMBL" id="RAQQ01000003">
    <property type="protein sequence ID" value="RKF28617.1"/>
    <property type="molecule type" value="Genomic_DNA"/>
</dbReference>
<dbReference type="PANTHER" id="PTHR33406:SF6">
    <property type="entry name" value="MEMBRANE PROTEIN YDGH-RELATED"/>
    <property type="match status" value="1"/>
</dbReference>
<dbReference type="PANTHER" id="PTHR33406">
    <property type="entry name" value="MEMBRANE PROTEIN MJ1562-RELATED"/>
    <property type="match status" value="1"/>
</dbReference>
<dbReference type="Pfam" id="PF03176">
    <property type="entry name" value="MMPL"/>
    <property type="match status" value="2"/>
</dbReference>
<feature type="transmembrane region" description="Helical" evidence="8">
    <location>
        <begin position="574"/>
        <end position="593"/>
    </location>
</feature>
<evidence type="ECO:0000256" key="7">
    <source>
        <dbReference type="SAM" id="MobiDB-lite"/>
    </source>
</evidence>
<reference evidence="10 11" key="1">
    <citation type="journal article" date="2018" name="Int. J. Syst. Evol. Microbiol.">
        <title>Micromonospora globbae sp. nov., an endophytic actinomycete isolated from roots of Globba winitii C. H. Wright.</title>
        <authorList>
            <person name="Kuncharoen N."/>
            <person name="Pittayakhajonwut P."/>
            <person name="Tanasupawat S."/>
        </authorList>
    </citation>
    <scope>NUCLEOTIDE SEQUENCE [LARGE SCALE GENOMIC DNA]</scope>
    <source>
        <strain evidence="10 11">WPS1-2</strain>
    </source>
</reference>
<keyword evidence="3" id="KW-1003">Cell membrane</keyword>
<evidence type="ECO:0000256" key="5">
    <source>
        <dbReference type="ARBA" id="ARBA00022989"/>
    </source>
</evidence>
<dbReference type="Gene3D" id="1.20.1640.10">
    <property type="entry name" value="Multidrug efflux transporter AcrB transmembrane domain"/>
    <property type="match status" value="2"/>
</dbReference>
<name>A0A420F6S1_9ACTN</name>
<dbReference type="InterPro" id="IPR050545">
    <property type="entry name" value="Mycobact_MmpL"/>
</dbReference>
<dbReference type="PROSITE" id="PS50156">
    <property type="entry name" value="SSD"/>
    <property type="match status" value="2"/>
</dbReference>
<feature type="transmembrane region" description="Helical" evidence="8">
    <location>
        <begin position="309"/>
        <end position="336"/>
    </location>
</feature>
<evidence type="ECO:0000256" key="8">
    <source>
        <dbReference type="SAM" id="Phobius"/>
    </source>
</evidence>
<evidence type="ECO:0000256" key="4">
    <source>
        <dbReference type="ARBA" id="ARBA00022692"/>
    </source>
</evidence>
<evidence type="ECO:0000256" key="3">
    <source>
        <dbReference type="ARBA" id="ARBA00022475"/>
    </source>
</evidence>
<keyword evidence="5 8" id="KW-1133">Transmembrane helix</keyword>
<feature type="transmembrane region" description="Helical" evidence="8">
    <location>
        <begin position="540"/>
        <end position="562"/>
    </location>
</feature>
<dbReference type="SUPFAM" id="SSF82866">
    <property type="entry name" value="Multidrug efflux transporter AcrB transmembrane domain"/>
    <property type="match status" value="2"/>
</dbReference>
<feature type="transmembrane region" description="Helical" evidence="8">
    <location>
        <begin position="646"/>
        <end position="673"/>
    </location>
</feature>
<organism evidence="10 11">
    <name type="scientific">Micromonospora globbae</name>
    <dbReference type="NCBI Taxonomy" id="1894969"/>
    <lineage>
        <taxon>Bacteria</taxon>
        <taxon>Bacillati</taxon>
        <taxon>Actinomycetota</taxon>
        <taxon>Actinomycetes</taxon>
        <taxon>Micromonosporales</taxon>
        <taxon>Micromonosporaceae</taxon>
        <taxon>Micromonospora</taxon>
    </lineage>
</organism>
<dbReference type="OrthoDB" id="2365435at2"/>
<keyword evidence="6 8" id="KW-0472">Membrane</keyword>
<evidence type="ECO:0000256" key="6">
    <source>
        <dbReference type="ARBA" id="ARBA00023136"/>
    </source>
</evidence>
<feature type="transmembrane region" description="Helical" evidence="8">
    <location>
        <begin position="514"/>
        <end position="533"/>
    </location>
</feature>
<proteinExistence type="inferred from homology"/>
<feature type="transmembrane region" description="Helical" evidence="8">
    <location>
        <begin position="277"/>
        <end position="303"/>
    </location>
</feature>
<feature type="compositionally biased region" description="Low complexity" evidence="7">
    <location>
        <begin position="687"/>
        <end position="718"/>
    </location>
</feature>
<gene>
    <name evidence="10" type="ORF">D7I43_05840</name>
</gene>
<dbReference type="GO" id="GO:0005886">
    <property type="term" value="C:plasma membrane"/>
    <property type="evidence" value="ECO:0007669"/>
    <property type="project" value="UniProtKB-SubCell"/>
</dbReference>
<sequence length="729" mass="73933">MEPLRAAGRRFSAAVTGRWSAWLVLLVALALSGAVVSLGGEARTSNDPTGALPASTESVEAAALARQLPGGRVNPALVVYSRDGAPLDAGDEAAIGVHVRAFAPVATGPISPPVLSPDRSAALLAVPLPADASPDEVTDAVDRLRDAAREGLPSGLTAQVSGGAGFRADVASSFDGANLTLLLVTVAVVAGLLIVTYRSPWLWLVPLAVVGAADVTANGLIAVLSRAVDLPIDPSTTGIVDVLVFGAGTNYALLLIARYREELRRRPDRREALRRALTSAGPAVAASATTVVLSLLTLTVAVLRNDRAIGVAGAVGITTAALYGLVVLPAALAVCGRGLFWPFVPRPGQPEPTRAGGWAKVGAVVARRPRAVLAGVLILLVVLSSGLAGARLGLSKTEQFRVQAESIDGLRTLSRHFPAGAADPTVVVGRAAAEEPLLSAITGTPGVASARPSGRTADLVGVDVVLAAEPDSAASYDTIRELRDRVHAVPGADARVGGTVAANLDTRDAAVRDLRVVVPLILAVVLLVLTVLLRSLVAPLLLVATVVGTFFAALGASVLLFTHVLGYPALDTSVPLLSLLFLVALGVDYNIFLAARAREEAAGAGTRQGILTSLAVTGGVITSAGVLLAAVFAVLGVLPLVTLTEIGIIVGLGVLLDTLLVRTLLVPAIVLLLGRWFWWPGALARQADPAPSGAGSDPPDGAGSSPPDGAGSGPPDGATPAREGAPAGQ</sequence>
<dbReference type="RefSeq" id="WP_120327428.1">
    <property type="nucleotide sequence ID" value="NZ_RAQQ01000003.1"/>
</dbReference>
<dbReference type="InterPro" id="IPR000731">
    <property type="entry name" value="SSD"/>
</dbReference>
<feature type="transmembrane region" description="Helical" evidence="8">
    <location>
        <begin position="202"/>
        <end position="224"/>
    </location>
</feature>
<accession>A0A420F6S1</accession>
<evidence type="ECO:0000313" key="11">
    <source>
        <dbReference type="Proteomes" id="UP000285744"/>
    </source>
</evidence>
<comment type="similarity">
    <text evidence="2">Belongs to the resistance-nodulation-cell division (RND) (TC 2.A.6) family. MmpL subfamily.</text>
</comment>
<evidence type="ECO:0000313" key="10">
    <source>
        <dbReference type="EMBL" id="RKF28617.1"/>
    </source>
</evidence>
<evidence type="ECO:0000256" key="1">
    <source>
        <dbReference type="ARBA" id="ARBA00004651"/>
    </source>
</evidence>
<feature type="transmembrane region" description="Helical" evidence="8">
    <location>
        <begin position="614"/>
        <end position="640"/>
    </location>
</feature>
<evidence type="ECO:0000259" key="9">
    <source>
        <dbReference type="PROSITE" id="PS50156"/>
    </source>
</evidence>
<feature type="transmembrane region" description="Helical" evidence="8">
    <location>
        <begin position="371"/>
        <end position="390"/>
    </location>
</feature>
<feature type="transmembrane region" description="Helical" evidence="8">
    <location>
        <begin position="176"/>
        <end position="195"/>
    </location>
</feature>
<comment type="subcellular location">
    <subcellularLocation>
        <location evidence="1">Cell membrane</location>
        <topology evidence="1">Multi-pass membrane protein</topology>
    </subcellularLocation>
</comment>